<dbReference type="PANTHER" id="PTHR35802">
    <property type="entry name" value="PROTEASE SYNTHASE AND SPORULATION PROTEIN PAI 2"/>
    <property type="match status" value="1"/>
</dbReference>
<reference evidence="1" key="1">
    <citation type="submission" date="2020-11" db="EMBL/GenBank/DDBJ databases">
        <title>Agrobacterium vitis strain K377 genome.</title>
        <authorList>
            <person name="Xi H."/>
        </authorList>
    </citation>
    <scope>NUCLEOTIDE SEQUENCE</scope>
    <source>
        <strain evidence="1">K377</strain>
    </source>
</reference>
<dbReference type="InterPro" id="IPR007396">
    <property type="entry name" value="TR_PAI2-type"/>
</dbReference>
<dbReference type="Proteomes" id="UP000655037">
    <property type="component" value="Unassembled WGS sequence"/>
</dbReference>
<organism evidence="1 2">
    <name type="scientific">Agrobacterium vitis</name>
    <name type="common">Rhizobium vitis</name>
    <dbReference type="NCBI Taxonomy" id="373"/>
    <lineage>
        <taxon>Bacteria</taxon>
        <taxon>Pseudomonadati</taxon>
        <taxon>Pseudomonadota</taxon>
        <taxon>Alphaproteobacteria</taxon>
        <taxon>Hyphomicrobiales</taxon>
        <taxon>Rhizobiaceae</taxon>
        <taxon>Rhizobium/Agrobacterium group</taxon>
        <taxon>Agrobacterium</taxon>
    </lineage>
</organism>
<accession>A0AAE2RCB1</accession>
<dbReference type="PANTHER" id="PTHR35802:SF1">
    <property type="entry name" value="PROTEASE SYNTHASE AND SPORULATION PROTEIN PAI 2"/>
    <property type="match status" value="1"/>
</dbReference>
<name>A0AAE2RCB1_AGRVI</name>
<dbReference type="PIRSF" id="PIRSF010372">
    <property type="entry name" value="PaiB"/>
    <property type="match status" value="1"/>
</dbReference>
<dbReference type="InterPro" id="IPR012349">
    <property type="entry name" value="Split_barrel_FMN-bd"/>
</dbReference>
<dbReference type="EMBL" id="JACXXJ020000005">
    <property type="protein sequence ID" value="MBF2715019.1"/>
    <property type="molecule type" value="Genomic_DNA"/>
</dbReference>
<dbReference type="AlphaFoldDB" id="A0AAE2RCB1"/>
<protein>
    <submittedName>
        <fullName evidence="1">FMN-binding negative transcriptional regulator</fullName>
    </submittedName>
</protein>
<proteinExistence type="predicted"/>
<dbReference type="RefSeq" id="WP_194416491.1">
    <property type="nucleotide sequence ID" value="NZ_JACXXJ020000005.1"/>
</dbReference>
<gene>
    <name evidence="1" type="ORF">IEI95_012430</name>
</gene>
<sequence>MYQPPHFRQTDHEALCQFIVAQPFGLLITSGSGGLLANPLPFFLLRSNDTQPDRLLAHMARANPQWQAIDAGDEVLVAFMGSDHYISPNWYPSKQETGKVVPTWNYQTVQVRGMAKAHQDPAWLLAQVRLLTDQMEASGPRPWAVDDAPDNFVAAQMRGIVGVEVQISHLEGKLKASQNRTDIDRQGVLDGLGEQATPQAEAMAALMRRAKS</sequence>
<evidence type="ECO:0000313" key="2">
    <source>
        <dbReference type="Proteomes" id="UP000655037"/>
    </source>
</evidence>
<evidence type="ECO:0000313" key="1">
    <source>
        <dbReference type="EMBL" id="MBF2715019.1"/>
    </source>
</evidence>
<dbReference type="Gene3D" id="2.30.110.10">
    <property type="entry name" value="Electron Transport, Fmn-binding Protein, Chain A"/>
    <property type="match status" value="1"/>
</dbReference>
<dbReference type="Pfam" id="PF04299">
    <property type="entry name" value="FMN_bind_2"/>
    <property type="match status" value="1"/>
</dbReference>
<dbReference type="SUPFAM" id="SSF50475">
    <property type="entry name" value="FMN-binding split barrel"/>
    <property type="match status" value="1"/>
</dbReference>
<comment type="caution">
    <text evidence="1">The sequence shown here is derived from an EMBL/GenBank/DDBJ whole genome shotgun (WGS) entry which is preliminary data.</text>
</comment>